<organism evidence="2 3">
    <name type="scientific">Azotobacter vinelandii (strain DJ / ATCC BAA-1303)</name>
    <dbReference type="NCBI Taxonomy" id="322710"/>
    <lineage>
        <taxon>Bacteria</taxon>
        <taxon>Pseudomonadati</taxon>
        <taxon>Pseudomonadota</taxon>
        <taxon>Gammaproteobacteria</taxon>
        <taxon>Pseudomonadales</taxon>
        <taxon>Pseudomonadaceae</taxon>
        <taxon>Azotobacter</taxon>
    </lineage>
</organism>
<feature type="region of interest" description="Disordered" evidence="1">
    <location>
        <begin position="1"/>
        <end position="29"/>
    </location>
</feature>
<proteinExistence type="predicted"/>
<dbReference type="Proteomes" id="UP000002424">
    <property type="component" value="Chromosome"/>
</dbReference>
<keyword evidence="3" id="KW-1185">Reference proteome</keyword>
<dbReference type="HOGENOM" id="CLU_3408530_0_0_6"/>
<gene>
    <name evidence="2" type="ordered locus">Avin_11900</name>
</gene>
<evidence type="ECO:0000256" key="1">
    <source>
        <dbReference type="SAM" id="MobiDB-lite"/>
    </source>
</evidence>
<dbReference type="AlphaFoldDB" id="C1DPI6"/>
<evidence type="ECO:0000313" key="2">
    <source>
        <dbReference type="EMBL" id="ACO77418.1"/>
    </source>
</evidence>
<dbReference type="EMBL" id="CP001157">
    <property type="protein sequence ID" value="ACO77418.1"/>
    <property type="molecule type" value="Genomic_DNA"/>
</dbReference>
<sequence>MPERNASPRGAPLDGTSAGACARTTGIGW</sequence>
<dbReference type="KEGG" id="avn:Avin_11900"/>
<accession>C1DPI6</accession>
<reference evidence="2 3" key="1">
    <citation type="journal article" date="2009" name="J. Bacteriol.">
        <title>Genome sequence of Azotobacter vinelandii, an obligate aerobe specialized to support diverse anaerobic metabolic processes.</title>
        <authorList>
            <person name="Setubal J.C."/>
            <person name="dos Santos P."/>
            <person name="Goldman B.S."/>
            <person name="Ertesvag H."/>
            <person name="Espin G."/>
            <person name="Rubio L.M."/>
            <person name="Valla S."/>
            <person name="Almeida N.F."/>
            <person name="Balasubramanian D."/>
            <person name="Cromes L."/>
            <person name="Curatti L."/>
            <person name="Du Z."/>
            <person name="Godsy E."/>
            <person name="Goodner B."/>
            <person name="Hellner-Burris K."/>
            <person name="Hernandez J.A."/>
            <person name="Houmiel K."/>
            <person name="Imperial J."/>
            <person name="Kennedy C."/>
            <person name="Larson T.J."/>
            <person name="Latreille P."/>
            <person name="Ligon L.S."/>
            <person name="Lu J."/>
            <person name="Maerk M."/>
            <person name="Miller N.M."/>
            <person name="Norton S."/>
            <person name="O'Carroll I.P."/>
            <person name="Paulsen I."/>
            <person name="Raulfs E.C."/>
            <person name="Roemer R."/>
            <person name="Rosser J."/>
            <person name="Segura D."/>
            <person name="Slater S."/>
            <person name="Stricklin S.L."/>
            <person name="Studholme D.J."/>
            <person name="Sun J."/>
            <person name="Viana C.J."/>
            <person name="Wallin E."/>
            <person name="Wang B."/>
            <person name="Wheeler C."/>
            <person name="Zhu H."/>
            <person name="Dean D.R."/>
            <person name="Dixon R."/>
            <person name="Wood D."/>
        </authorList>
    </citation>
    <scope>NUCLEOTIDE SEQUENCE [LARGE SCALE GENOMIC DNA]</scope>
    <source>
        <strain evidence="3">DJ / ATCC BAA-1303</strain>
    </source>
</reference>
<protein>
    <submittedName>
        <fullName evidence="2">Uncharacterized protein</fullName>
    </submittedName>
</protein>
<dbReference type="STRING" id="322710.Avin_11900"/>
<dbReference type="EnsemblBacteria" id="ACO77418">
    <property type="protein sequence ID" value="ACO77418"/>
    <property type="gene ID" value="Avin_11900"/>
</dbReference>
<evidence type="ECO:0000313" key="3">
    <source>
        <dbReference type="Proteomes" id="UP000002424"/>
    </source>
</evidence>
<name>C1DPI6_AZOVD</name>